<evidence type="ECO:0000313" key="1">
    <source>
        <dbReference type="EMBL" id="ODA10676.1"/>
    </source>
</evidence>
<sequence>MVGAWEGIKSVMRALRERIILPIAVAPGFLDWNKPVKVGIQRQRQALTFLQNDSVRSAAPSTNLRVEAELGEGAAHKMPHHPEER</sequence>
<proteinExistence type="predicted"/>
<organism evidence="1 2">
    <name type="scientific">Paenibacillus polymyxa</name>
    <name type="common">Bacillus polymyxa</name>
    <dbReference type="NCBI Taxonomy" id="1406"/>
    <lineage>
        <taxon>Bacteria</taxon>
        <taxon>Bacillati</taxon>
        <taxon>Bacillota</taxon>
        <taxon>Bacilli</taxon>
        <taxon>Bacillales</taxon>
        <taxon>Paenibacillaceae</taxon>
        <taxon>Paenibacillus</taxon>
    </lineage>
</organism>
<dbReference type="Proteomes" id="UP000094974">
    <property type="component" value="Unassembled WGS sequence"/>
</dbReference>
<name>A0ABX2ZHR6_PAEPO</name>
<reference evidence="2" key="1">
    <citation type="submission" date="2016-05" db="EMBL/GenBank/DDBJ databases">
        <title>Whole genome shotgun sequencing of cultured foodborne pathogen.</title>
        <authorList>
            <person name="Zheng J."/>
            <person name="Timme R."/>
            <person name="Allard M."/>
            <person name="Strain E."/>
            <person name="Luo Y."/>
            <person name="Brown E."/>
        </authorList>
    </citation>
    <scope>NUCLEOTIDE SEQUENCE [LARGE SCALE GENOMIC DNA]</scope>
    <source>
        <strain evidence="2">CFSAN034343</strain>
    </source>
</reference>
<keyword evidence="2" id="KW-1185">Reference proteome</keyword>
<comment type="caution">
    <text evidence="1">The sequence shown here is derived from an EMBL/GenBank/DDBJ whole genome shotgun (WGS) entry which is preliminary data.</text>
</comment>
<dbReference type="EMBL" id="LYND01000055">
    <property type="protein sequence ID" value="ODA10676.1"/>
    <property type="molecule type" value="Genomic_DNA"/>
</dbReference>
<gene>
    <name evidence="1" type="ORF">A7312_22705</name>
</gene>
<accession>A0ABX2ZHR6</accession>
<evidence type="ECO:0000313" key="2">
    <source>
        <dbReference type="Proteomes" id="UP000094974"/>
    </source>
</evidence>
<protein>
    <submittedName>
        <fullName evidence="1">Uncharacterized protein</fullName>
    </submittedName>
</protein>